<dbReference type="Pfam" id="PF25788">
    <property type="entry name" value="Ig_Rha78A_N"/>
    <property type="match status" value="1"/>
</dbReference>
<dbReference type="AlphaFoldDB" id="A0A517NST0"/>
<dbReference type="InterPro" id="IPR013783">
    <property type="entry name" value="Ig-like_fold"/>
</dbReference>
<protein>
    <recommendedName>
        <fullName evidence="3">Alpha-L-rhamnosidase</fullName>
    </recommendedName>
</protein>
<evidence type="ECO:0000313" key="1">
    <source>
        <dbReference type="EMBL" id="QDT10187.1"/>
    </source>
</evidence>
<sequence>MAIEPGHLRCEYIENPLGIDITQPRLSWRVTSADRGQSQAVYRVMVASSLENLANNKGDLWDSGKTDSDQTLFVQ</sequence>
<name>A0A517NST0_9BACT</name>
<evidence type="ECO:0008006" key="3">
    <source>
        <dbReference type="Google" id="ProtNLM"/>
    </source>
</evidence>
<gene>
    <name evidence="1" type="ORF">K239x_21420</name>
</gene>
<dbReference type="PANTHER" id="PTHR33307:SF6">
    <property type="entry name" value="ALPHA-RHAMNOSIDASE (EUROFUNG)-RELATED"/>
    <property type="match status" value="1"/>
</dbReference>
<dbReference type="PANTHER" id="PTHR33307">
    <property type="entry name" value="ALPHA-RHAMNOSIDASE (EUROFUNG)"/>
    <property type="match status" value="1"/>
</dbReference>
<proteinExistence type="predicted"/>
<dbReference type="InterPro" id="IPR016007">
    <property type="entry name" value="Alpha_rhamnosid"/>
</dbReference>
<keyword evidence="2" id="KW-1185">Reference proteome</keyword>
<dbReference type="Proteomes" id="UP000319817">
    <property type="component" value="Chromosome"/>
</dbReference>
<evidence type="ECO:0000313" key="2">
    <source>
        <dbReference type="Proteomes" id="UP000319817"/>
    </source>
</evidence>
<organism evidence="1 2">
    <name type="scientific">Stieleria marina</name>
    <dbReference type="NCBI Taxonomy" id="1930275"/>
    <lineage>
        <taxon>Bacteria</taxon>
        <taxon>Pseudomonadati</taxon>
        <taxon>Planctomycetota</taxon>
        <taxon>Planctomycetia</taxon>
        <taxon>Pirellulales</taxon>
        <taxon>Pirellulaceae</taxon>
        <taxon>Stieleria</taxon>
    </lineage>
</organism>
<dbReference type="Gene3D" id="2.60.40.10">
    <property type="entry name" value="Immunoglobulins"/>
    <property type="match status" value="1"/>
</dbReference>
<reference evidence="1 2" key="1">
    <citation type="submission" date="2019-02" db="EMBL/GenBank/DDBJ databases">
        <title>Deep-cultivation of Planctomycetes and their phenomic and genomic characterization uncovers novel biology.</title>
        <authorList>
            <person name="Wiegand S."/>
            <person name="Jogler M."/>
            <person name="Boedeker C."/>
            <person name="Pinto D."/>
            <person name="Vollmers J."/>
            <person name="Rivas-Marin E."/>
            <person name="Kohn T."/>
            <person name="Peeters S.H."/>
            <person name="Heuer A."/>
            <person name="Rast P."/>
            <person name="Oberbeckmann S."/>
            <person name="Bunk B."/>
            <person name="Jeske O."/>
            <person name="Meyerdierks A."/>
            <person name="Storesund J.E."/>
            <person name="Kallscheuer N."/>
            <person name="Luecker S."/>
            <person name="Lage O.M."/>
            <person name="Pohl T."/>
            <person name="Merkel B.J."/>
            <person name="Hornburger P."/>
            <person name="Mueller R.-W."/>
            <person name="Bruemmer F."/>
            <person name="Labrenz M."/>
            <person name="Spormann A.M."/>
            <person name="Op den Camp H."/>
            <person name="Overmann J."/>
            <person name="Amann R."/>
            <person name="Jetten M.S.M."/>
            <person name="Mascher T."/>
            <person name="Medema M.H."/>
            <person name="Devos D.P."/>
            <person name="Kaster A.-K."/>
            <person name="Ovreas L."/>
            <person name="Rohde M."/>
            <person name="Galperin M.Y."/>
            <person name="Jogler C."/>
        </authorList>
    </citation>
    <scope>NUCLEOTIDE SEQUENCE [LARGE SCALE GENOMIC DNA]</scope>
    <source>
        <strain evidence="1 2">K23_9</strain>
    </source>
</reference>
<accession>A0A517NST0</accession>
<dbReference type="EMBL" id="CP036526">
    <property type="protein sequence ID" value="QDT10187.1"/>
    <property type="molecule type" value="Genomic_DNA"/>
</dbReference>